<feature type="transmembrane region" description="Helical" evidence="6">
    <location>
        <begin position="156"/>
        <end position="178"/>
    </location>
</feature>
<dbReference type="PANTHER" id="PTHR22883:SF301">
    <property type="entry name" value="PALMITOYLTRANSFERASE ZDHHC12"/>
    <property type="match status" value="1"/>
</dbReference>
<name>A0AAP0Q2D1_9MAGN</name>
<feature type="transmembrane region" description="Helical" evidence="6">
    <location>
        <begin position="42"/>
        <end position="61"/>
    </location>
</feature>
<dbReference type="GO" id="GO:0005794">
    <property type="term" value="C:Golgi apparatus"/>
    <property type="evidence" value="ECO:0007669"/>
    <property type="project" value="TreeGrafter"/>
</dbReference>
<evidence type="ECO:0000256" key="4">
    <source>
        <dbReference type="ARBA" id="ARBA00023139"/>
    </source>
</evidence>
<dbReference type="EMBL" id="JBBNAF010000002">
    <property type="protein sequence ID" value="KAK9164648.1"/>
    <property type="molecule type" value="Genomic_DNA"/>
</dbReference>
<dbReference type="InterPro" id="IPR039859">
    <property type="entry name" value="PFA4/ZDH16/20/ERF2-like"/>
</dbReference>
<gene>
    <name evidence="7" type="ORF">Syun_005550</name>
</gene>
<evidence type="ECO:0000256" key="6">
    <source>
        <dbReference type="SAM" id="Phobius"/>
    </source>
</evidence>
<feature type="transmembrane region" description="Helical" evidence="6">
    <location>
        <begin position="190"/>
        <end position="218"/>
    </location>
</feature>
<evidence type="ECO:0000256" key="3">
    <source>
        <dbReference type="ARBA" id="ARBA00012210"/>
    </source>
</evidence>
<proteinExistence type="inferred from homology"/>
<protein>
    <recommendedName>
        <fullName evidence="3">protein S-acyltransferase</fullName>
        <ecNumber evidence="3">2.3.1.225</ecNumber>
    </recommendedName>
</protein>
<keyword evidence="6" id="KW-0472">Membrane</keyword>
<reference evidence="7 8" key="1">
    <citation type="submission" date="2024-01" db="EMBL/GenBank/DDBJ databases">
        <title>Genome assemblies of Stephania.</title>
        <authorList>
            <person name="Yang L."/>
        </authorList>
    </citation>
    <scope>NUCLEOTIDE SEQUENCE [LARGE SCALE GENOMIC DNA]</scope>
    <source>
        <strain evidence="7">YNDBR</strain>
        <tissue evidence="7">Leaf</tissue>
    </source>
</reference>
<keyword evidence="6" id="KW-0812">Transmembrane</keyword>
<evidence type="ECO:0000256" key="5">
    <source>
        <dbReference type="ARBA" id="ARBA00023288"/>
    </source>
</evidence>
<sequence>MTMLDRRTNWGLKFSLVAVHLIFVGVLFLFDVDLIQKTKKEPWYTVTYLLLFFATLVQYLFTSGSSPGYAIDAMRATNDSRAIFTKKSTPSKYIYFFLFLTDFTNATIKQRQPALSKNGGLPISVEASHMGRTTPGMANTPWTKLVMEMYPPGSNIRWFIFEETVLCIWTGIFYISYLRSNFTRGWWKDAIIIFFLAILSICLIFLLLLLLFHSYLILTNQTTYELVRKRRISYLRSVPERVYPFSKGICRNVYNFCCDCSSMYRMERLPSAQELEARSRPYTCCDVLSCRCC</sequence>
<evidence type="ECO:0000313" key="7">
    <source>
        <dbReference type="EMBL" id="KAK9164648.1"/>
    </source>
</evidence>
<organism evidence="7 8">
    <name type="scientific">Stephania yunnanensis</name>
    <dbReference type="NCBI Taxonomy" id="152371"/>
    <lineage>
        <taxon>Eukaryota</taxon>
        <taxon>Viridiplantae</taxon>
        <taxon>Streptophyta</taxon>
        <taxon>Embryophyta</taxon>
        <taxon>Tracheophyta</taxon>
        <taxon>Spermatophyta</taxon>
        <taxon>Magnoliopsida</taxon>
        <taxon>Ranunculales</taxon>
        <taxon>Menispermaceae</taxon>
        <taxon>Menispermoideae</taxon>
        <taxon>Cissampelideae</taxon>
        <taxon>Stephania</taxon>
    </lineage>
</organism>
<accession>A0AAP0Q2D1</accession>
<keyword evidence="4" id="KW-0564">Palmitate</keyword>
<keyword evidence="5" id="KW-0449">Lipoprotein</keyword>
<dbReference type="PANTHER" id="PTHR22883">
    <property type="entry name" value="ZINC FINGER DHHC DOMAIN CONTAINING PROTEIN"/>
    <property type="match status" value="1"/>
</dbReference>
<dbReference type="Proteomes" id="UP001420932">
    <property type="component" value="Unassembled WGS sequence"/>
</dbReference>
<dbReference type="EC" id="2.3.1.225" evidence="3"/>
<dbReference type="GO" id="GO:0005783">
    <property type="term" value="C:endoplasmic reticulum"/>
    <property type="evidence" value="ECO:0007669"/>
    <property type="project" value="TreeGrafter"/>
</dbReference>
<dbReference type="AlphaFoldDB" id="A0AAP0Q2D1"/>
<feature type="transmembrane region" description="Helical" evidence="6">
    <location>
        <begin position="12"/>
        <end position="30"/>
    </location>
</feature>
<keyword evidence="8" id="KW-1185">Reference proteome</keyword>
<evidence type="ECO:0000256" key="1">
    <source>
        <dbReference type="ARBA" id="ARBA00004127"/>
    </source>
</evidence>
<comment type="caution">
    <text evidence="7">The sequence shown here is derived from an EMBL/GenBank/DDBJ whole genome shotgun (WGS) entry which is preliminary data.</text>
</comment>
<keyword evidence="6" id="KW-1133">Transmembrane helix</keyword>
<evidence type="ECO:0000313" key="8">
    <source>
        <dbReference type="Proteomes" id="UP001420932"/>
    </source>
</evidence>
<evidence type="ECO:0000256" key="2">
    <source>
        <dbReference type="ARBA" id="ARBA00008574"/>
    </source>
</evidence>
<dbReference type="GO" id="GO:0006612">
    <property type="term" value="P:protein targeting to membrane"/>
    <property type="evidence" value="ECO:0007669"/>
    <property type="project" value="TreeGrafter"/>
</dbReference>
<comment type="similarity">
    <text evidence="2">Belongs to the DHHC palmitoyltransferase family.</text>
</comment>
<dbReference type="GO" id="GO:0019706">
    <property type="term" value="F:protein-cysteine S-palmitoyltransferase activity"/>
    <property type="evidence" value="ECO:0007669"/>
    <property type="project" value="UniProtKB-EC"/>
</dbReference>
<comment type="subcellular location">
    <subcellularLocation>
        <location evidence="1">Endomembrane system</location>
        <topology evidence="1">Multi-pass membrane protein</topology>
    </subcellularLocation>
</comment>